<protein>
    <submittedName>
        <fullName evidence="2">Uncharacterized protein</fullName>
    </submittedName>
</protein>
<keyword evidence="1" id="KW-1133">Transmembrane helix</keyword>
<keyword evidence="3" id="KW-1185">Reference proteome</keyword>
<feature type="transmembrane region" description="Helical" evidence="1">
    <location>
        <begin position="9"/>
        <end position="28"/>
    </location>
</feature>
<keyword evidence="1" id="KW-0812">Transmembrane</keyword>
<evidence type="ECO:0000313" key="3">
    <source>
        <dbReference type="Proteomes" id="UP000595806"/>
    </source>
</evidence>
<evidence type="ECO:0000313" key="2">
    <source>
        <dbReference type="EMBL" id="QQK88424.1"/>
    </source>
</evidence>
<name>A0A7T6ZM35_9CAUD</name>
<organism evidence="2 3">
    <name type="scientific">Providencia phage PSTRCR_114</name>
    <dbReference type="NCBI Taxonomy" id="2800824"/>
    <lineage>
        <taxon>Viruses</taxon>
        <taxon>Duplodnaviria</taxon>
        <taxon>Heunggongvirae</taxon>
        <taxon>Uroviricota</taxon>
        <taxon>Caudoviricetes</taxon>
        <taxon>Autographivirales</taxon>
        <taxon>Autoscriptoviridae</taxon>
        <taxon>Slopekvirinae</taxon>
        <taxon>Kakivirus</taxon>
        <taxon>Kakivirus PSTRCR114</taxon>
    </lineage>
</organism>
<keyword evidence="1" id="KW-0472">Membrane</keyword>
<evidence type="ECO:0000256" key="1">
    <source>
        <dbReference type="SAM" id="Phobius"/>
    </source>
</evidence>
<accession>A0A7T6ZM35</accession>
<sequence>MNEDAREDTIILAVCVLALIVMGVSVWFL</sequence>
<dbReference type="EMBL" id="MW358930">
    <property type="protein sequence ID" value="QQK88424.1"/>
    <property type="molecule type" value="Genomic_DNA"/>
</dbReference>
<reference evidence="2 3" key="1">
    <citation type="submission" date="2020-12" db="EMBL/GenBank/DDBJ databases">
        <authorList>
            <person name="Rakov C."/>
            <person name="Alkalay-Oren S."/>
            <person name="Coppenhagen-Glazer S."/>
            <person name="Hazan R."/>
        </authorList>
    </citation>
    <scope>NUCLEOTIDE SEQUENCE [LARGE SCALE GENOMIC DNA]</scope>
</reference>
<proteinExistence type="predicted"/>
<dbReference type="Proteomes" id="UP000595806">
    <property type="component" value="Segment"/>
</dbReference>